<evidence type="ECO:0000256" key="8">
    <source>
        <dbReference type="SAM" id="MobiDB-lite"/>
    </source>
</evidence>
<dbReference type="GO" id="GO:0016887">
    <property type="term" value="F:ATP hydrolysis activity"/>
    <property type="evidence" value="ECO:0007669"/>
    <property type="project" value="InterPro"/>
</dbReference>
<dbReference type="Proteomes" id="UP000813824">
    <property type="component" value="Unassembled WGS sequence"/>
</dbReference>
<dbReference type="Pfam" id="PF17862">
    <property type="entry name" value="AAA_lid_3"/>
    <property type="match status" value="1"/>
</dbReference>
<dbReference type="InterPro" id="IPR003959">
    <property type="entry name" value="ATPase_AAA_core"/>
</dbReference>
<dbReference type="InterPro" id="IPR041569">
    <property type="entry name" value="AAA_lid_3"/>
</dbReference>
<evidence type="ECO:0000313" key="10">
    <source>
        <dbReference type="EMBL" id="KAH8105428.1"/>
    </source>
</evidence>
<dbReference type="GO" id="GO:0042393">
    <property type="term" value="F:histone binding"/>
    <property type="evidence" value="ECO:0007669"/>
    <property type="project" value="TreeGrafter"/>
</dbReference>
<feature type="region of interest" description="Disordered" evidence="8">
    <location>
        <begin position="1142"/>
        <end position="1252"/>
    </location>
</feature>
<keyword evidence="5" id="KW-0067">ATP-binding</keyword>
<dbReference type="EMBL" id="JAEVFJ010000004">
    <property type="protein sequence ID" value="KAH8105428.1"/>
    <property type="molecule type" value="Genomic_DNA"/>
</dbReference>
<comment type="subcellular location">
    <subcellularLocation>
        <location evidence="1">Nucleus</location>
    </subcellularLocation>
</comment>
<evidence type="ECO:0000313" key="11">
    <source>
        <dbReference type="Proteomes" id="UP000813824"/>
    </source>
</evidence>
<feature type="compositionally biased region" description="Basic residues" evidence="8">
    <location>
        <begin position="229"/>
        <end position="239"/>
    </location>
</feature>
<comment type="caution">
    <text evidence="10">The sequence shown here is derived from an EMBL/GenBank/DDBJ whole genome shotgun (WGS) entry which is preliminary data.</text>
</comment>
<gene>
    <name evidence="10" type="ORF">BXZ70DRAFT_920832</name>
</gene>
<keyword evidence="6" id="KW-0103">Bromodomain</keyword>
<evidence type="ECO:0000256" key="5">
    <source>
        <dbReference type="ARBA" id="ARBA00022840"/>
    </source>
</evidence>
<dbReference type="PANTHER" id="PTHR23069">
    <property type="entry name" value="AAA DOMAIN-CONTAINING"/>
    <property type="match status" value="1"/>
</dbReference>
<accession>A0A8K0UXQ4</accession>
<dbReference type="InterPro" id="IPR003960">
    <property type="entry name" value="ATPase_AAA_CS"/>
</dbReference>
<dbReference type="GO" id="GO:0005524">
    <property type="term" value="F:ATP binding"/>
    <property type="evidence" value="ECO:0007669"/>
    <property type="project" value="UniProtKB-KW"/>
</dbReference>
<dbReference type="FunFam" id="3.40.50.300:FF:001218">
    <property type="entry name" value="AAA family ATPase, putative"/>
    <property type="match status" value="1"/>
</dbReference>
<dbReference type="Gene3D" id="1.10.8.60">
    <property type="match status" value="1"/>
</dbReference>
<feature type="domain" description="AAA+ ATPase" evidence="9">
    <location>
        <begin position="470"/>
        <end position="611"/>
    </location>
</feature>
<evidence type="ECO:0000256" key="1">
    <source>
        <dbReference type="ARBA" id="ARBA00004123"/>
    </source>
</evidence>
<dbReference type="SUPFAM" id="SSF52540">
    <property type="entry name" value="P-loop containing nucleoside triphosphate hydrolases"/>
    <property type="match status" value="2"/>
</dbReference>
<keyword evidence="7" id="KW-0539">Nucleus</keyword>
<feature type="compositionally biased region" description="Acidic residues" evidence="8">
    <location>
        <begin position="276"/>
        <end position="300"/>
    </location>
</feature>
<dbReference type="Gene3D" id="3.40.50.300">
    <property type="entry name" value="P-loop containing nucleotide triphosphate hydrolases"/>
    <property type="match status" value="1"/>
</dbReference>
<dbReference type="GO" id="GO:0005634">
    <property type="term" value="C:nucleus"/>
    <property type="evidence" value="ECO:0007669"/>
    <property type="project" value="UniProtKB-SubCell"/>
</dbReference>
<name>A0A8K0UXQ4_9AGAR</name>
<organism evidence="10 11">
    <name type="scientific">Cristinia sonorae</name>
    <dbReference type="NCBI Taxonomy" id="1940300"/>
    <lineage>
        <taxon>Eukaryota</taxon>
        <taxon>Fungi</taxon>
        <taxon>Dikarya</taxon>
        <taxon>Basidiomycota</taxon>
        <taxon>Agaricomycotina</taxon>
        <taxon>Agaricomycetes</taxon>
        <taxon>Agaricomycetidae</taxon>
        <taxon>Agaricales</taxon>
        <taxon>Pleurotineae</taxon>
        <taxon>Stephanosporaceae</taxon>
        <taxon>Cristinia</taxon>
    </lineage>
</organism>
<dbReference type="GO" id="GO:0006334">
    <property type="term" value="P:nucleosome assembly"/>
    <property type="evidence" value="ECO:0007669"/>
    <property type="project" value="TreeGrafter"/>
</dbReference>
<feature type="compositionally biased region" description="Acidic residues" evidence="8">
    <location>
        <begin position="246"/>
        <end position="266"/>
    </location>
</feature>
<evidence type="ECO:0000256" key="6">
    <source>
        <dbReference type="ARBA" id="ARBA00023117"/>
    </source>
</evidence>
<dbReference type="GO" id="GO:0006337">
    <property type="term" value="P:nucleosome disassembly"/>
    <property type="evidence" value="ECO:0007669"/>
    <property type="project" value="TreeGrafter"/>
</dbReference>
<feature type="compositionally biased region" description="Acidic residues" evidence="8">
    <location>
        <begin position="126"/>
        <end position="139"/>
    </location>
</feature>
<feature type="region of interest" description="Disordered" evidence="8">
    <location>
        <begin position="28"/>
        <end position="386"/>
    </location>
</feature>
<dbReference type="GO" id="GO:0045815">
    <property type="term" value="P:transcription initiation-coupled chromatin remodeling"/>
    <property type="evidence" value="ECO:0007669"/>
    <property type="project" value="TreeGrafter"/>
</dbReference>
<dbReference type="PROSITE" id="PS00674">
    <property type="entry name" value="AAA"/>
    <property type="match status" value="1"/>
</dbReference>
<dbReference type="InterPro" id="IPR003593">
    <property type="entry name" value="AAA+_ATPase"/>
</dbReference>
<dbReference type="GO" id="GO:0003682">
    <property type="term" value="F:chromatin binding"/>
    <property type="evidence" value="ECO:0007669"/>
    <property type="project" value="TreeGrafter"/>
</dbReference>
<feature type="compositionally biased region" description="Basic residues" evidence="8">
    <location>
        <begin position="1143"/>
        <end position="1155"/>
    </location>
</feature>
<feature type="compositionally biased region" description="Pro residues" evidence="8">
    <location>
        <begin position="318"/>
        <end position="329"/>
    </location>
</feature>
<feature type="compositionally biased region" description="Basic and acidic residues" evidence="8">
    <location>
        <begin position="1208"/>
        <end position="1228"/>
    </location>
</feature>
<dbReference type="InterPro" id="IPR045199">
    <property type="entry name" value="ATAD2-like"/>
</dbReference>
<evidence type="ECO:0000256" key="4">
    <source>
        <dbReference type="ARBA" id="ARBA00022801"/>
    </source>
</evidence>
<dbReference type="SMART" id="SM00382">
    <property type="entry name" value="AAA"/>
    <property type="match status" value="1"/>
</dbReference>
<keyword evidence="3" id="KW-0547">Nucleotide-binding</keyword>
<evidence type="ECO:0000256" key="3">
    <source>
        <dbReference type="ARBA" id="ARBA00022741"/>
    </source>
</evidence>
<dbReference type="Pfam" id="PF00004">
    <property type="entry name" value="AAA"/>
    <property type="match status" value="1"/>
</dbReference>
<keyword evidence="4" id="KW-0378">Hydrolase</keyword>
<dbReference type="OrthoDB" id="5421at2759"/>
<reference evidence="10" key="1">
    <citation type="journal article" date="2021" name="New Phytol.">
        <title>Evolutionary innovations through gain and loss of genes in the ectomycorrhizal Boletales.</title>
        <authorList>
            <person name="Wu G."/>
            <person name="Miyauchi S."/>
            <person name="Morin E."/>
            <person name="Kuo A."/>
            <person name="Drula E."/>
            <person name="Varga T."/>
            <person name="Kohler A."/>
            <person name="Feng B."/>
            <person name="Cao Y."/>
            <person name="Lipzen A."/>
            <person name="Daum C."/>
            <person name="Hundley H."/>
            <person name="Pangilinan J."/>
            <person name="Johnson J."/>
            <person name="Barry K."/>
            <person name="LaButti K."/>
            <person name="Ng V."/>
            <person name="Ahrendt S."/>
            <person name="Min B."/>
            <person name="Choi I.G."/>
            <person name="Park H."/>
            <person name="Plett J.M."/>
            <person name="Magnuson J."/>
            <person name="Spatafora J.W."/>
            <person name="Nagy L.G."/>
            <person name="Henrissat B."/>
            <person name="Grigoriev I.V."/>
            <person name="Yang Z.L."/>
            <person name="Xu J."/>
            <person name="Martin F.M."/>
        </authorList>
    </citation>
    <scope>NUCLEOTIDE SEQUENCE</scope>
    <source>
        <strain evidence="10">KKN 215</strain>
    </source>
</reference>
<dbReference type="InterPro" id="IPR027417">
    <property type="entry name" value="P-loop_NTPase"/>
</dbReference>
<feature type="compositionally biased region" description="Polar residues" evidence="8">
    <location>
        <begin position="35"/>
        <end position="46"/>
    </location>
</feature>
<keyword evidence="11" id="KW-1185">Reference proteome</keyword>
<proteinExistence type="inferred from homology"/>
<evidence type="ECO:0000256" key="2">
    <source>
        <dbReference type="ARBA" id="ARBA00006914"/>
    </source>
</evidence>
<evidence type="ECO:0000256" key="7">
    <source>
        <dbReference type="ARBA" id="ARBA00023242"/>
    </source>
</evidence>
<protein>
    <submittedName>
        <fullName evidence="10">AAA-domain-containing protein</fullName>
    </submittedName>
</protein>
<sequence>MPQGVPPATAVDLSSLLVPNAASSKREFVFDNSDPPAQNPQGSPSKVTIRIPATTSMAPNTRSADRRRTMSNASGSEYLGSNASSADADMTVEVEDDLPKPKEEVVYATTYKGRKTPRLNYHESSEAEDDEDEDEDELNVLDQPDQPASTNIVADEPSEDGQPRRVLRNRAKTNGTVPRTGAIVSDEDGEPVVSGRVTRSRRTLSQPPQTNGRSKPSRTRPTRNTSSRSKARPPARRGARQNAHDPEDDDNYVQESDGSVDADGSIEDAVPSSPDADGEEDAEGDLVDDRDGDGDVEVIEENGKPYSLRRRQNINYAIPPPLEDMPAPPKSRGGEGRPNGRPGPNKRKGPGWSASGAVLDRWLNGDDSDSDHPTRTPRKGRGLGGGGMFAGGVGNPGGGLLPPDLAAAGTPSNLGKVGDATLADVDPLGVNQNVTFDEVGGLDDHINALKEMTLLPLLYPEVFQRFNVTPPRGVLFHGPPGTGKTLLARALAASCRSNGKGISFFMRKGADILSKWVGEAERQLRLLFEEAKNQQPSIIFFDEIDGLAPVRSSKQDQIHASIVSTLLALMDGMDGRGQVVVIGATNRPDAIDPALRRPGRFDREFYFPLPGLEARERILKIMTKQWAGWEDQKGEDACKGLAKLTKGYGGADLRALCTEAALNAVQRRYPQIYKSTERLLLDPTSINVELRDFMISVRKLIPSSARATASAASPLPTQLVPLLNQCVENVKEIINRVLPISKKRSALEEAEFEDEEGEDALEREMMLQSMETLRVHRPRVVVHGAVGMGQDYVAAAALHYLEGYHIQNLDIGTLIGDSTRTPEATIVQLFIEAKRHQPSVVYIPSLAGWCASLSETARMTVRAMLDSLVPTDPVLLLAVVDGSFDSLPHDVRAWFGPVRDNRVELTSPSVQQREDFFKGLIADIGRKPTQFPDGVKRKKRVLEDLPIAPPLAPREPTAAELALQEENDVRIILNLQYRLGLILTELKRKFKRFTKRAADEYNYDFYQVPMQVDVVTTTVEVQETATGDVMEIVNEEHTQDVVGEPSLANGISEVPVREQVQMQPQLFDMDLEHMHVNLYRDRYLTPDDFLDDIQKIARNAELRAEDDADRFLRAQAMLTAARLSLSDIDAHFRLECERMAGRERKRREARRKAKGKERASDPQAPAPSIRRSGRTNGQSPELTITDPVQLERRLKRQRSAEVTQSPSDDDRDREAKRSRLSAEAHAEDDTQPPAIPTTPHRPHAVRFADPEPPLPAPVFVDAPEPTPEASTSNYLPRKASDIGSLLNPIPSPVEPPPMPGPSLDIPHNNMGLEMQTVGPAPEATPSAVSDPVSHSLFPPPDVPATSDVFMEPSTSQSANPTLVITPPAEPMEVVMREPTPPPDFILDTTQLDELHRYMRDSTHALNVEQLEQLRASCLSTVWRHRSEWDRTSLLHELRTIVFNFVADVTADDVSL</sequence>
<dbReference type="SUPFAM" id="SSF47370">
    <property type="entry name" value="Bromodomain"/>
    <property type="match status" value="1"/>
</dbReference>
<feature type="compositionally biased region" description="Polar residues" evidence="8">
    <location>
        <begin position="70"/>
        <end position="85"/>
    </location>
</feature>
<feature type="compositionally biased region" description="Polar residues" evidence="8">
    <location>
        <begin position="53"/>
        <end position="62"/>
    </location>
</feature>
<dbReference type="InterPro" id="IPR036427">
    <property type="entry name" value="Bromodomain-like_sf"/>
</dbReference>
<dbReference type="FunFam" id="3.40.50.300:FF:000061">
    <property type="entry name" value="ATPase family, AAA domain-containing 2"/>
    <property type="match status" value="1"/>
</dbReference>
<dbReference type="PANTHER" id="PTHR23069:SF0">
    <property type="entry name" value="TAT-BINDING HOMOLOG 7"/>
    <property type="match status" value="1"/>
</dbReference>
<comment type="similarity">
    <text evidence="2">Belongs to the AAA ATPase family.</text>
</comment>
<evidence type="ECO:0000259" key="9">
    <source>
        <dbReference type="SMART" id="SM00382"/>
    </source>
</evidence>